<proteinExistence type="predicted"/>
<evidence type="ECO:0000256" key="1">
    <source>
        <dbReference type="SAM" id="MobiDB-lite"/>
    </source>
</evidence>
<name>A0A645HVH3_9ZZZZ</name>
<gene>
    <name evidence="2" type="ORF">SDC9_190408</name>
</gene>
<dbReference type="AlphaFoldDB" id="A0A645HVH3"/>
<feature type="region of interest" description="Disordered" evidence="1">
    <location>
        <begin position="20"/>
        <end position="51"/>
    </location>
</feature>
<dbReference type="EMBL" id="VSSQ01100853">
    <property type="protein sequence ID" value="MPN42850.1"/>
    <property type="molecule type" value="Genomic_DNA"/>
</dbReference>
<feature type="compositionally biased region" description="Basic and acidic residues" evidence="1">
    <location>
        <begin position="22"/>
        <end position="32"/>
    </location>
</feature>
<sequence>MDAKAGAPHQLGCQAQVYQQFGDRRNQGDDARPGTGRGMVDAPGIGGDRPVQRGVIRANEKIHARKKRSRQITVADQAGAIGPARATLQRGAY</sequence>
<evidence type="ECO:0000313" key="2">
    <source>
        <dbReference type="EMBL" id="MPN42850.1"/>
    </source>
</evidence>
<comment type="caution">
    <text evidence="2">The sequence shown here is derived from an EMBL/GenBank/DDBJ whole genome shotgun (WGS) entry which is preliminary data.</text>
</comment>
<accession>A0A645HVH3</accession>
<organism evidence="2">
    <name type="scientific">bioreactor metagenome</name>
    <dbReference type="NCBI Taxonomy" id="1076179"/>
    <lineage>
        <taxon>unclassified sequences</taxon>
        <taxon>metagenomes</taxon>
        <taxon>ecological metagenomes</taxon>
    </lineage>
</organism>
<protein>
    <submittedName>
        <fullName evidence="2">Uncharacterized protein</fullName>
    </submittedName>
</protein>
<reference evidence="2" key="1">
    <citation type="submission" date="2019-08" db="EMBL/GenBank/DDBJ databases">
        <authorList>
            <person name="Kucharzyk K."/>
            <person name="Murdoch R.W."/>
            <person name="Higgins S."/>
            <person name="Loffler F."/>
        </authorList>
    </citation>
    <scope>NUCLEOTIDE SEQUENCE</scope>
</reference>